<evidence type="ECO:0000313" key="5">
    <source>
        <dbReference type="Proteomes" id="UP000275846"/>
    </source>
</evidence>
<dbReference type="STRING" id="70667.A0A183SID8"/>
<keyword evidence="3" id="KW-1133">Transmembrane helix</keyword>
<dbReference type="OrthoDB" id="272977at2759"/>
<dbReference type="PANTHER" id="PTHR14146">
    <property type="entry name" value="EXOCYST COMPLEX COMPONENT 4"/>
    <property type="match status" value="1"/>
</dbReference>
<feature type="region of interest" description="Disordered" evidence="2">
    <location>
        <begin position="560"/>
        <end position="582"/>
    </location>
</feature>
<keyword evidence="5" id="KW-1185">Reference proteome</keyword>
<proteinExistence type="inferred from homology"/>
<sequence>SSKDVRERKREQLAREYKETEEVVNVCLNDISTFFSLPYFFRKIRGGYQNPERLSRSFPKLGKWVFPNSDDGPNLAIRSAVRKVKKDIGECKNFLACNREELRRLWLDLIEQRRSLELIDIIDRVRLAPDIINNLISARAWPEATDFLLSIHKLAETEVRSVPALDGTMAELAVKKKVICWSNDRMNLKTSSFFLSLDFLFSSVVVDSDPVSGEITKVKHFSDLPLSDWRSLPVDPPAVNSNLQKDPRAVTAALLASTGAAKEQRKLATQPLYVQPRSKLYSDQLLTDEKKWADAIVALTHCLNRLQKLPQHLQSLPPFRFFAFQVFSSWRVKAHIGSTAAGTGPLGTSGLGSGSDSHPRKKTSSLFAPGQSLLTEIHNSIVLPAVAEIERNVAAQGQPFPLSSLAEPSYLTELLQLIFPALYMHFNAVMLMIRTMRTIKQVNWGACFHLALSFNLCIILMIFFVEQRTPEVSFEFLDLLNEEYVWEYIQDEVRSVLSAHLASSGTGYAGGPLSDARSKAAFDANQIDLNAAMGKRRSHNFFGSGSSSIASSGAGTNSEAGSAVGGISEAQQALSSDGEPSNTATSNTFFSFSKTSHSLSVNSYLRENRLNLPFDLPANHGLLNDGPGDVTDSSSGRLAVGERGNFPVGNYPLVCRPAYSNVRAVYSLVIDFTKTIEEQPISASRVLSHVLDNSTVSSLRNSRNSTSATSSTGSLAVGLKGALVALGAPKFVDKNLVIHCGLRTFLVDFIERVYLPEAQLDMRQHLVQILSGDDTPNDKSLEFLGVTEEVSCQFTVGTFICLQSVVLTNQLLNEVQQMTIALPDYAGNCSRIGATLLETFIDWTSRAYRSKSRLCGLCRKFPVWQRMAAAESYAAATSAQLANTGVDSINVNATTVLASKTGNMSSNTGTMAMDPVPAIVLGMPNLISSSSGIESSSGNLPDSHAANLLPFYGPDNQNPQNTGAGHDELVSFFYFSLPLVRFRILHERETTRLAVKEMDQLLHMIHDEVGSSSDISLCTANLPTIKKIGRLHESINWLLRCITSQNTWLQTLPTADAARFMNVTQELSSLSDACILMIYLDVRVKAFNLFGNLPRIVPFWCPVDEVDVDAPVTECLVYWEQLKDALIHTLSQCKMRFIFDGLGDFISQLFIRIIPQIPRINSNGNRKMCRNIYKLQQTLALLTENHESDLVRVKQLYELLYLTPEAIVNRIIEHGAAFNAAVYQNLLQLYQRSHPSHDHLRTEDCISKLSGIIHSHPI</sequence>
<keyword evidence="1" id="KW-0653">Protein transport</keyword>
<keyword evidence="3" id="KW-0472">Membrane</keyword>
<dbReference type="InterPro" id="IPR039682">
    <property type="entry name" value="Sec8/EXOC4"/>
</dbReference>
<comment type="similarity">
    <text evidence="1">Belongs to the SEC8 family.</text>
</comment>
<evidence type="ECO:0000313" key="6">
    <source>
        <dbReference type="WBParaSite" id="SSLN_0000413001-mRNA-1"/>
    </source>
</evidence>
<reference evidence="6" key="1">
    <citation type="submission" date="2016-06" db="UniProtKB">
        <authorList>
            <consortium name="WormBaseParasite"/>
        </authorList>
    </citation>
    <scope>IDENTIFICATION</scope>
</reference>
<dbReference type="EMBL" id="UYSU01032710">
    <property type="protein sequence ID" value="VDL90371.1"/>
    <property type="molecule type" value="Genomic_DNA"/>
</dbReference>
<evidence type="ECO:0000256" key="1">
    <source>
        <dbReference type="RuleBase" id="RU367079"/>
    </source>
</evidence>
<dbReference type="WBParaSite" id="SSLN_0000413001-mRNA-1">
    <property type="protein sequence ID" value="SSLN_0000413001-mRNA-1"/>
    <property type="gene ID" value="SSLN_0000413001"/>
</dbReference>
<dbReference type="AlphaFoldDB" id="A0A183SID8"/>
<dbReference type="GO" id="GO:0000145">
    <property type="term" value="C:exocyst"/>
    <property type="evidence" value="ECO:0007669"/>
    <property type="project" value="UniProtKB-UniRule"/>
</dbReference>
<gene>
    <name evidence="4" type="ORF">SSLN_LOCUS3986</name>
</gene>
<dbReference type="GO" id="GO:0090522">
    <property type="term" value="P:vesicle tethering involved in exocytosis"/>
    <property type="evidence" value="ECO:0007669"/>
    <property type="project" value="UniProtKB-UniRule"/>
</dbReference>
<reference evidence="4 5" key="2">
    <citation type="submission" date="2018-11" db="EMBL/GenBank/DDBJ databases">
        <authorList>
            <consortium name="Pathogen Informatics"/>
        </authorList>
    </citation>
    <scope>NUCLEOTIDE SEQUENCE [LARGE SCALE GENOMIC DNA]</scope>
    <source>
        <strain evidence="4 5">NST_G2</strain>
    </source>
</reference>
<keyword evidence="3" id="KW-0812">Transmembrane</keyword>
<evidence type="ECO:0000313" key="4">
    <source>
        <dbReference type="EMBL" id="VDL90371.1"/>
    </source>
</evidence>
<dbReference type="GO" id="GO:0015031">
    <property type="term" value="P:protein transport"/>
    <property type="evidence" value="ECO:0007669"/>
    <property type="project" value="UniProtKB-KW"/>
</dbReference>
<evidence type="ECO:0000256" key="2">
    <source>
        <dbReference type="SAM" id="MobiDB-lite"/>
    </source>
</evidence>
<comment type="function">
    <text evidence="1">Component of the exocyst complex involved in the docking of exocytic vesicles with fusion sites on the plasma membrane.</text>
</comment>
<dbReference type="Proteomes" id="UP000275846">
    <property type="component" value="Unassembled WGS sequence"/>
</dbReference>
<feature type="transmembrane region" description="Helical" evidence="3">
    <location>
        <begin position="414"/>
        <end position="433"/>
    </location>
</feature>
<feature type="transmembrane region" description="Helical" evidence="3">
    <location>
        <begin position="445"/>
        <end position="465"/>
    </location>
</feature>
<keyword evidence="1" id="KW-0813">Transport</keyword>
<evidence type="ECO:0000256" key="3">
    <source>
        <dbReference type="SAM" id="Phobius"/>
    </source>
</evidence>
<keyword evidence="1" id="KW-0268">Exocytosis</keyword>
<feature type="compositionally biased region" description="Polar residues" evidence="2">
    <location>
        <begin position="569"/>
        <end position="580"/>
    </location>
</feature>
<organism evidence="6">
    <name type="scientific">Schistocephalus solidus</name>
    <name type="common">Tapeworm</name>
    <dbReference type="NCBI Taxonomy" id="70667"/>
    <lineage>
        <taxon>Eukaryota</taxon>
        <taxon>Metazoa</taxon>
        <taxon>Spiralia</taxon>
        <taxon>Lophotrochozoa</taxon>
        <taxon>Platyhelminthes</taxon>
        <taxon>Cestoda</taxon>
        <taxon>Eucestoda</taxon>
        <taxon>Diphyllobothriidea</taxon>
        <taxon>Diphyllobothriidae</taxon>
        <taxon>Schistocephalus</taxon>
    </lineage>
</organism>
<name>A0A183SID8_SCHSO</name>
<dbReference type="GO" id="GO:0006893">
    <property type="term" value="P:Golgi to plasma membrane transport"/>
    <property type="evidence" value="ECO:0007669"/>
    <property type="project" value="TreeGrafter"/>
</dbReference>
<accession>A0A183SID8</accession>
<dbReference type="GO" id="GO:0006612">
    <property type="term" value="P:protein targeting to membrane"/>
    <property type="evidence" value="ECO:0007669"/>
    <property type="project" value="UniProtKB-UniRule"/>
</dbReference>
<protein>
    <recommendedName>
        <fullName evidence="1">Exocyst complex component Sec8</fullName>
    </recommendedName>
</protein>
<dbReference type="PANTHER" id="PTHR14146:SF0">
    <property type="entry name" value="EXOCYST COMPLEX COMPONENT 4"/>
    <property type="match status" value="1"/>
</dbReference>